<dbReference type="Gene3D" id="1.20.58.80">
    <property type="entry name" value="Phosphotransferase system, lactose/cellobiose-type IIA subunit"/>
    <property type="match status" value="1"/>
</dbReference>
<dbReference type="AlphaFoldDB" id="A0A3B3HR32"/>
<protein>
    <recommendedName>
        <fullName evidence="1">MIT domain-containing protein</fullName>
    </recommendedName>
</protein>
<dbReference type="Ensembl" id="ENSORLT00000033825.1">
    <property type="protein sequence ID" value="ENSORLP00000034349.1"/>
    <property type="gene ID" value="ENSORLG00000026055.1"/>
</dbReference>
<accession>A0A3B3HR32</accession>
<evidence type="ECO:0000313" key="2">
    <source>
        <dbReference type="Ensembl" id="ENSORLP00000034349.1"/>
    </source>
</evidence>
<reference evidence="2" key="2">
    <citation type="submission" date="2025-08" db="UniProtKB">
        <authorList>
            <consortium name="Ensembl"/>
        </authorList>
    </citation>
    <scope>IDENTIFICATION</scope>
    <source>
        <strain evidence="2">Hd-rR</strain>
    </source>
</reference>
<evidence type="ECO:0000313" key="3">
    <source>
        <dbReference type="Proteomes" id="UP000001038"/>
    </source>
</evidence>
<dbReference type="InterPro" id="IPR007330">
    <property type="entry name" value="MIT_dom"/>
</dbReference>
<proteinExistence type="predicted"/>
<evidence type="ECO:0000259" key="1">
    <source>
        <dbReference type="SMART" id="SM00745"/>
    </source>
</evidence>
<reference evidence="2 3" key="1">
    <citation type="journal article" date="2007" name="Nature">
        <title>The medaka draft genome and insights into vertebrate genome evolution.</title>
        <authorList>
            <person name="Kasahara M."/>
            <person name="Naruse K."/>
            <person name="Sasaki S."/>
            <person name="Nakatani Y."/>
            <person name="Qu W."/>
            <person name="Ahsan B."/>
            <person name="Yamada T."/>
            <person name="Nagayasu Y."/>
            <person name="Doi K."/>
            <person name="Kasai Y."/>
            <person name="Jindo T."/>
            <person name="Kobayashi D."/>
            <person name="Shimada A."/>
            <person name="Toyoda A."/>
            <person name="Kuroki Y."/>
            <person name="Fujiyama A."/>
            <person name="Sasaki T."/>
            <person name="Shimizu A."/>
            <person name="Asakawa S."/>
            <person name="Shimizu N."/>
            <person name="Hashimoto S."/>
            <person name="Yang J."/>
            <person name="Lee Y."/>
            <person name="Matsushima K."/>
            <person name="Sugano S."/>
            <person name="Sakaizumi M."/>
            <person name="Narita T."/>
            <person name="Ohishi K."/>
            <person name="Haga S."/>
            <person name="Ohta F."/>
            <person name="Nomoto H."/>
            <person name="Nogata K."/>
            <person name="Morishita T."/>
            <person name="Endo T."/>
            <person name="Shin-I T."/>
            <person name="Takeda H."/>
            <person name="Morishita S."/>
            <person name="Kohara Y."/>
        </authorList>
    </citation>
    <scope>NUCLEOTIDE SEQUENCE [LARGE SCALE GENOMIC DNA]</scope>
    <source>
        <strain evidence="2 3">Hd-rR</strain>
    </source>
</reference>
<dbReference type="SMART" id="SM00745">
    <property type="entry name" value="MIT"/>
    <property type="match status" value="1"/>
</dbReference>
<dbReference type="STRING" id="8090.ENSORLP00000034349"/>
<dbReference type="InParanoid" id="A0A3B3HR32"/>
<dbReference type="InterPro" id="IPR036181">
    <property type="entry name" value="MIT_dom_sf"/>
</dbReference>
<keyword evidence="3" id="KW-1185">Reference proteome</keyword>
<feature type="domain" description="MIT" evidence="1">
    <location>
        <begin position="22"/>
        <end position="100"/>
    </location>
</feature>
<sequence>MPIYLYIYISICYIYIYIYILKIHLLELNNLELIETSEEDQAGNYEEAIRSYQHAVKYFLHILKREPQGKDGNQKIRDKCKLYLDRVEELQEYMANKEVTTNYIWSLRSYSQHVMYGDLALSPQ</sequence>
<dbReference type="SUPFAM" id="SSF116846">
    <property type="entry name" value="MIT domain"/>
    <property type="match status" value="1"/>
</dbReference>
<reference evidence="2" key="3">
    <citation type="submission" date="2025-09" db="UniProtKB">
        <authorList>
            <consortium name="Ensembl"/>
        </authorList>
    </citation>
    <scope>IDENTIFICATION</scope>
    <source>
        <strain evidence="2">Hd-rR</strain>
    </source>
</reference>
<dbReference type="Proteomes" id="UP000001038">
    <property type="component" value="Chromosome 17"/>
</dbReference>
<dbReference type="GeneTree" id="ENSGT00940000175716"/>
<dbReference type="Bgee" id="ENSORLG00000026055">
    <property type="expression patterns" value="Expressed in intestine and 7 other cell types or tissues"/>
</dbReference>
<name>A0A3B3HR32_ORYLA</name>
<organism evidence="2 3">
    <name type="scientific">Oryzias latipes</name>
    <name type="common">Japanese rice fish</name>
    <name type="synonym">Japanese killifish</name>
    <dbReference type="NCBI Taxonomy" id="8090"/>
    <lineage>
        <taxon>Eukaryota</taxon>
        <taxon>Metazoa</taxon>
        <taxon>Chordata</taxon>
        <taxon>Craniata</taxon>
        <taxon>Vertebrata</taxon>
        <taxon>Euteleostomi</taxon>
        <taxon>Actinopterygii</taxon>
        <taxon>Neopterygii</taxon>
        <taxon>Teleostei</taxon>
        <taxon>Neoteleostei</taxon>
        <taxon>Acanthomorphata</taxon>
        <taxon>Ovalentaria</taxon>
        <taxon>Atherinomorphae</taxon>
        <taxon>Beloniformes</taxon>
        <taxon>Adrianichthyidae</taxon>
        <taxon>Oryziinae</taxon>
        <taxon>Oryzias</taxon>
    </lineage>
</organism>
<dbReference type="Pfam" id="PF04212">
    <property type="entry name" value="MIT"/>
    <property type="match status" value="1"/>
</dbReference>